<reference evidence="1" key="1">
    <citation type="submission" date="2023-06" db="EMBL/GenBank/DDBJ databases">
        <authorList>
            <consortium name="Lawrence Berkeley National Laboratory"/>
            <person name="Ahrendt S."/>
            <person name="Sahu N."/>
            <person name="Indic B."/>
            <person name="Wong-Bajracharya J."/>
            <person name="Merenyi Z."/>
            <person name="Ke H.-M."/>
            <person name="Monk M."/>
            <person name="Kocsube S."/>
            <person name="Drula E."/>
            <person name="Lipzen A."/>
            <person name="Balint B."/>
            <person name="Henrissat B."/>
            <person name="Andreopoulos B."/>
            <person name="Martin F.M."/>
            <person name="Harder C.B."/>
            <person name="Rigling D."/>
            <person name="Ford K.L."/>
            <person name="Foster G.D."/>
            <person name="Pangilinan J."/>
            <person name="Papanicolaou A."/>
            <person name="Barry K."/>
            <person name="LaButti K."/>
            <person name="Viragh M."/>
            <person name="Koriabine M."/>
            <person name="Yan M."/>
            <person name="Riley R."/>
            <person name="Champramary S."/>
            <person name="Plett K.L."/>
            <person name="Tsai I.J."/>
            <person name="Slot J."/>
            <person name="Sipos G."/>
            <person name="Plett J."/>
            <person name="Nagy L.G."/>
            <person name="Grigoriev I.V."/>
        </authorList>
    </citation>
    <scope>NUCLEOTIDE SEQUENCE</scope>
    <source>
        <strain evidence="1">CCBAS 213</strain>
    </source>
</reference>
<gene>
    <name evidence="1" type="ORF">EV420DRAFT_1644577</name>
</gene>
<sequence length="215" mass="24220">MLPSMQAVVDLTQQQGRQLMRAIGRFRGIPTIEVDIIPNFIVLLHPSHPVEDFARYQIVLEGLENLLKTYVLWMGHTHINWNSAVLYGHGVSVLEWTSLRYEMLYAAAFPHVTPDTSSRIQFFCKIWATPLPPNVGRVVFLPPMNCRSGGCIINVDFELSDVLEAMAVMTDADEDTYEFQLSHNWLHAELLTAVELASAGTVNDDLLDEAELLLP</sequence>
<comment type="caution">
    <text evidence="1">The sequence shown here is derived from an EMBL/GenBank/DDBJ whole genome shotgun (WGS) entry which is preliminary data.</text>
</comment>
<proteinExistence type="predicted"/>
<evidence type="ECO:0000313" key="1">
    <source>
        <dbReference type="EMBL" id="KAK0455801.1"/>
    </source>
</evidence>
<organism evidence="1 2">
    <name type="scientific">Armillaria tabescens</name>
    <name type="common">Ringless honey mushroom</name>
    <name type="synonym">Agaricus tabescens</name>
    <dbReference type="NCBI Taxonomy" id="1929756"/>
    <lineage>
        <taxon>Eukaryota</taxon>
        <taxon>Fungi</taxon>
        <taxon>Dikarya</taxon>
        <taxon>Basidiomycota</taxon>
        <taxon>Agaricomycotina</taxon>
        <taxon>Agaricomycetes</taxon>
        <taxon>Agaricomycetidae</taxon>
        <taxon>Agaricales</taxon>
        <taxon>Marasmiineae</taxon>
        <taxon>Physalacriaceae</taxon>
        <taxon>Desarmillaria</taxon>
    </lineage>
</organism>
<dbReference type="EMBL" id="JAUEPS010000024">
    <property type="protein sequence ID" value="KAK0455801.1"/>
    <property type="molecule type" value="Genomic_DNA"/>
</dbReference>
<evidence type="ECO:0000313" key="2">
    <source>
        <dbReference type="Proteomes" id="UP001175211"/>
    </source>
</evidence>
<dbReference type="RefSeq" id="XP_060329311.1">
    <property type="nucleotide sequence ID" value="XM_060477669.1"/>
</dbReference>
<dbReference type="GeneID" id="85361217"/>
<dbReference type="Proteomes" id="UP001175211">
    <property type="component" value="Unassembled WGS sequence"/>
</dbReference>
<accession>A0AA39K9K4</accession>
<protein>
    <submittedName>
        <fullName evidence="1">Uncharacterized protein</fullName>
    </submittedName>
</protein>
<keyword evidence="2" id="KW-1185">Reference proteome</keyword>
<name>A0AA39K9K4_ARMTA</name>
<dbReference type="AlphaFoldDB" id="A0AA39K9K4"/>